<reference evidence="3 4" key="1">
    <citation type="submission" date="2018-05" db="EMBL/GenBank/DDBJ databases">
        <title>Genomic Encyclopedia of Type Strains, Phase IV (KMG-IV): sequencing the most valuable type-strain genomes for metagenomic binning, comparative biology and taxonomic classification.</title>
        <authorList>
            <person name="Goeker M."/>
        </authorList>
    </citation>
    <scope>NUCLEOTIDE SEQUENCE [LARGE SCALE GENOMIC DNA]</scope>
    <source>
        <strain evidence="3 4">DSM 566</strain>
    </source>
</reference>
<proteinExistence type="inferred from homology"/>
<dbReference type="Pfam" id="PF00582">
    <property type="entry name" value="Usp"/>
    <property type="match status" value="1"/>
</dbReference>
<dbReference type="Gene3D" id="3.40.50.620">
    <property type="entry name" value="HUPs"/>
    <property type="match status" value="1"/>
</dbReference>
<feature type="domain" description="UspA" evidence="2">
    <location>
        <begin position="1"/>
        <end position="147"/>
    </location>
</feature>
<organism evidence="3 4">
    <name type="scientific">Sphaerotilus hippei</name>
    <dbReference type="NCBI Taxonomy" id="744406"/>
    <lineage>
        <taxon>Bacteria</taxon>
        <taxon>Pseudomonadati</taxon>
        <taxon>Pseudomonadota</taxon>
        <taxon>Betaproteobacteria</taxon>
        <taxon>Burkholderiales</taxon>
        <taxon>Sphaerotilaceae</taxon>
        <taxon>Sphaerotilus</taxon>
    </lineage>
</organism>
<keyword evidence="4" id="KW-1185">Reference proteome</keyword>
<dbReference type="RefSeq" id="WP_110399169.1">
    <property type="nucleotide sequence ID" value="NZ_QJJS01000001.1"/>
</dbReference>
<dbReference type="CDD" id="cd00293">
    <property type="entry name" value="USP-like"/>
    <property type="match status" value="1"/>
</dbReference>
<name>A0A318H6M8_9BURK</name>
<evidence type="ECO:0000313" key="4">
    <source>
        <dbReference type="Proteomes" id="UP000247811"/>
    </source>
</evidence>
<evidence type="ECO:0000259" key="2">
    <source>
        <dbReference type="Pfam" id="PF00582"/>
    </source>
</evidence>
<dbReference type="InterPro" id="IPR014729">
    <property type="entry name" value="Rossmann-like_a/b/a_fold"/>
</dbReference>
<dbReference type="Proteomes" id="UP000247811">
    <property type="component" value="Unassembled WGS sequence"/>
</dbReference>
<dbReference type="InterPro" id="IPR006016">
    <property type="entry name" value="UspA"/>
</dbReference>
<comment type="caution">
    <text evidence="3">The sequence shown here is derived from an EMBL/GenBank/DDBJ whole genome shotgun (WGS) entry which is preliminary data.</text>
</comment>
<dbReference type="PANTHER" id="PTHR46268:SF15">
    <property type="entry name" value="UNIVERSAL STRESS PROTEIN HP_0031"/>
    <property type="match status" value="1"/>
</dbReference>
<protein>
    <submittedName>
        <fullName evidence="3">Nucleotide-binding universal stress UspA family protein</fullName>
    </submittedName>
</protein>
<dbReference type="OrthoDB" id="5295044at2"/>
<gene>
    <name evidence="3" type="ORF">C7444_101365</name>
</gene>
<dbReference type="EMBL" id="QJJS01000001">
    <property type="protein sequence ID" value="PXW99535.1"/>
    <property type="molecule type" value="Genomic_DNA"/>
</dbReference>
<evidence type="ECO:0000313" key="3">
    <source>
        <dbReference type="EMBL" id="PXW99535.1"/>
    </source>
</evidence>
<dbReference type="AlphaFoldDB" id="A0A318H6M8"/>
<dbReference type="PRINTS" id="PR01438">
    <property type="entry name" value="UNVRSLSTRESS"/>
</dbReference>
<dbReference type="InterPro" id="IPR006015">
    <property type="entry name" value="Universal_stress_UspA"/>
</dbReference>
<comment type="similarity">
    <text evidence="1">Belongs to the universal stress protein A family.</text>
</comment>
<dbReference type="SUPFAM" id="SSF52402">
    <property type="entry name" value="Adenine nucleotide alpha hydrolases-like"/>
    <property type="match status" value="1"/>
</dbReference>
<accession>A0A318H6M8</accession>
<sequence length="147" mass="15783">MFKHLLVPVDGSELSLRAMDSSIELARQLGARITAFVAEPDVPLAAVSSNPTTFVKQVEAHQAKSDAHARNVLGAFEERAKAAGITFVGETLTTVAVDNAIVETAERCDCDLILMVTHGRGAFGELLFGSHTKNVMSRTKRAVLVLH</sequence>
<evidence type="ECO:0000256" key="1">
    <source>
        <dbReference type="ARBA" id="ARBA00008791"/>
    </source>
</evidence>
<dbReference type="PANTHER" id="PTHR46268">
    <property type="entry name" value="STRESS RESPONSE PROTEIN NHAX"/>
    <property type="match status" value="1"/>
</dbReference>